<dbReference type="EMBL" id="MJFZ01000970">
    <property type="protein sequence ID" value="RAW23898.1"/>
    <property type="molecule type" value="Genomic_DNA"/>
</dbReference>
<evidence type="ECO:0000313" key="1">
    <source>
        <dbReference type="EMBL" id="RAW23898.1"/>
    </source>
</evidence>
<gene>
    <name evidence="1" type="ORF">PC110_g19669</name>
</gene>
<evidence type="ECO:0000313" key="2">
    <source>
        <dbReference type="Proteomes" id="UP000251314"/>
    </source>
</evidence>
<dbReference type="Proteomes" id="UP000251314">
    <property type="component" value="Unassembled WGS sequence"/>
</dbReference>
<protein>
    <submittedName>
        <fullName evidence="1">Uncharacterized protein</fullName>
    </submittedName>
</protein>
<organism evidence="1 2">
    <name type="scientific">Phytophthora cactorum</name>
    <dbReference type="NCBI Taxonomy" id="29920"/>
    <lineage>
        <taxon>Eukaryota</taxon>
        <taxon>Sar</taxon>
        <taxon>Stramenopiles</taxon>
        <taxon>Oomycota</taxon>
        <taxon>Peronosporomycetes</taxon>
        <taxon>Peronosporales</taxon>
        <taxon>Peronosporaceae</taxon>
        <taxon>Phytophthora</taxon>
    </lineage>
</organism>
<reference evidence="1 2" key="1">
    <citation type="submission" date="2018-01" db="EMBL/GenBank/DDBJ databases">
        <title>Draft genome of the strawberry crown rot pathogen Phytophthora cactorum.</title>
        <authorList>
            <person name="Armitage A.D."/>
            <person name="Lysoe E."/>
            <person name="Nellist C.F."/>
            <person name="Harrison R.J."/>
            <person name="Brurberg M.B."/>
        </authorList>
    </citation>
    <scope>NUCLEOTIDE SEQUENCE [LARGE SCALE GENOMIC DNA]</scope>
    <source>
        <strain evidence="1 2">10300</strain>
    </source>
</reference>
<name>A0A329RKZ9_9STRA</name>
<dbReference type="AlphaFoldDB" id="A0A329RKZ9"/>
<sequence>MEKHGTMTDFRTNELSAVASVEIAKTAENGERGIVLPTVQLGLVMLAVTVTEARNGKAWVPAINASNGLVKLSSKKGLGTWLPLDDDVEVLEREQLREWLREIGDSETPLDNEDEVRIGIEDEGGRELVRRLLRAYRKQVEDTVDCPPAMALNIEHHIDTGDAAPIMLKRRRQTQTEDAIVETNVRKMLGAGVIEEGDSA</sequence>
<dbReference type="VEuPathDB" id="FungiDB:PC110_g19669"/>
<dbReference type="OrthoDB" id="110926at2759"/>
<comment type="caution">
    <text evidence="1">The sequence shown here is derived from an EMBL/GenBank/DDBJ whole genome shotgun (WGS) entry which is preliminary data.</text>
</comment>
<proteinExistence type="predicted"/>
<keyword evidence="2" id="KW-1185">Reference proteome</keyword>
<accession>A0A329RKZ9</accession>